<comment type="pathway">
    <text evidence="1 8">Metabolic intermediate biosynthesis; chorismate biosynthesis; chorismate from D-erythrose 4-phosphate and phosphoenolpyruvate: step 4/7.</text>
</comment>
<keyword evidence="4 8" id="KW-0521">NADP</keyword>
<dbReference type="InterPro" id="IPR022893">
    <property type="entry name" value="Shikimate_DH_fam"/>
</dbReference>
<evidence type="ECO:0000256" key="3">
    <source>
        <dbReference type="ARBA" id="ARBA00022605"/>
    </source>
</evidence>
<evidence type="ECO:0000259" key="11">
    <source>
        <dbReference type="Pfam" id="PF18317"/>
    </source>
</evidence>
<feature type="binding site" evidence="8">
    <location>
        <begin position="147"/>
        <end position="151"/>
    </location>
    <ligand>
        <name>NADP(+)</name>
        <dbReference type="ChEBI" id="CHEBI:58349"/>
    </ligand>
</feature>
<evidence type="ECO:0000256" key="5">
    <source>
        <dbReference type="ARBA" id="ARBA00023002"/>
    </source>
</evidence>
<feature type="binding site" evidence="8">
    <location>
        <position position="265"/>
    </location>
    <ligand>
        <name>NADP(+)</name>
        <dbReference type="ChEBI" id="CHEBI:58349"/>
    </ligand>
</feature>
<dbReference type="InterPro" id="IPR041121">
    <property type="entry name" value="SDH_C"/>
</dbReference>
<comment type="caution">
    <text evidence="12">The sequence shown here is derived from an EMBL/GenBank/DDBJ whole genome shotgun (WGS) entry which is preliminary data.</text>
</comment>
<dbReference type="Gene3D" id="3.40.50.720">
    <property type="entry name" value="NAD(P)-binding Rossmann-like Domain"/>
    <property type="match status" value="1"/>
</dbReference>
<evidence type="ECO:0000256" key="2">
    <source>
        <dbReference type="ARBA" id="ARBA00012962"/>
    </source>
</evidence>
<dbReference type="GO" id="GO:0019632">
    <property type="term" value="P:shikimate metabolic process"/>
    <property type="evidence" value="ECO:0007669"/>
    <property type="project" value="InterPro"/>
</dbReference>
<evidence type="ECO:0000259" key="10">
    <source>
        <dbReference type="Pfam" id="PF08501"/>
    </source>
</evidence>
<keyword evidence="13" id="KW-1185">Reference proteome</keyword>
<feature type="binding site" evidence="8">
    <location>
        <position position="97"/>
    </location>
    <ligand>
        <name>NADP(+)</name>
        <dbReference type="ChEBI" id="CHEBI:58349"/>
    </ligand>
</feature>
<comment type="function">
    <text evidence="8">Involved in the biosynthesis of the chorismate, which leads to the biosynthesis of aromatic amino acids. Catalyzes the reversible NADPH linked reduction of 3-dehydroshikimate (DHSA) to yield shikimate (SA).</text>
</comment>
<accession>A0AA90NK18</accession>
<feature type="binding site" evidence="8">
    <location>
        <position position="106"/>
    </location>
    <ligand>
        <name>shikimate</name>
        <dbReference type="ChEBI" id="CHEBI:36208"/>
    </ligand>
</feature>
<protein>
    <recommendedName>
        <fullName evidence="2 8">Shikimate dehydrogenase (NADP(+))</fullName>
        <shortName evidence="8">SDH</shortName>
        <ecNumber evidence="2 8">1.1.1.25</ecNumber>
    </recommendedName>
</protein>
<keyword evidence="5 8" id="KW-0560">Oxidoreductase</keyword>
<dbReference type="SUPFAM" id="SSF51735">
    <property type="entry name" value="NAD(P)-binding Rossmann-fold domains"/>
    <property type="match status" value="1"/>
</dbReference>
<dbReference type="InterPro" id="IPR006151">
    <property type="entry name" value="Shikm_DH/Glu-tRNA_Rdtase"/>
</dbReference>
<dbReference type="GO" id="GO:0004764">
    <property type="term" value="F:shikimate 3-dehydrogenase (NADP+) activity"/>
    <property type="evidence" value="ECO:0007669"/>
    <property type="project" value="UniProtKB-UniRule"/>
</dbReference>
<dbReference type="NCBIfam" id="TIGR00507">
    <property type="entry name" value="aroE"/>
    <property type="match status" value="1"/>
</dbReference>
<dbReference type="GO" id="GO:0008652">
    <property type="term" value="P:amino acid biosynthetic process"/>
    <property type="evidence" value="ECO:0007669"/>
    <property type="project" value="UniProtKB-KW"/>
</dbReference>
<feature type="domain" description="Quinate/shikimate 5-dehydrogenase/glutamyl-tRNA reductase" evidence="9">
    <location>
        <begin position="137"/>
        <end position="199"/>
    </location>
</feature>
<comment type="subunit">
    <text evidence="8">Homodimer.</text>
</comment>
<keyword evidence="3 8" id="KW-0028">Amino-acid biosynthesis</keyword>
<dbReference type="InterPro" id="IPR036291">
    <property type="entry name" value="NAD(P)-bd_dom_sf"/>
</dbReference>
<dbReference type="HAMAP" id="MF_00222">
    <property type="entry name" value="Shikimate_DH_AroE"/>
    <property type="match status" value="1"/>
</dbReference>
<dbReference type="NCBIfam" id="NF001310">
    <property type="entry name" value="PRK00258.1-2"/>
    <property type="match status" value="1"/>
</dbReference>
<dbReference type="EC" id="1.1.1.25" evidence="2 8"/>
<dbReference type="InterPro" id="IPR013708">
    <property type="entry name" value="Shikimate_DH-bd_N"/>
</dbReference>
<evidence type="ECO:0000259" key="9">
    <source>
        <dbReference type="Pfam" id="PF01488"/>
    </source>
</evidence>
<sequence>MHKTFSFKGAGKGKNKVGGLIDRYAVVGSPVHHSKSPAIHAMFAEDSEQKLHYEALEVAADGFTAAVSTFFNNGYCGLSVTIPFKEDAWAMSEVKTELAQKAGAVNTLWLGADGCLHGDNTDGVGLIRDLKSNHHIALNGARVLIIGAGGAVRGCMAPLLYEHPCEVVIANRTLDKAEAMIKSVNGNYSEFNNIKLSVSAFEELDVGAFDLIINGTSASLQGKALSIPVQVMGSNTICYDMMYCSEETVFNQWAKESGASRCFDGLGMLVEQAAEQFLIWRGVRPETSPVLKMLRSTM</sequence>
<evidence type="ECO:0000313" key="12">
    <source>
        <dbReference type="EMBL" id="MDP0588002.1"/>
    </source>
</evidence>
<dbReference type="Pfam" id="PF01488">
    <property type="entry name" value="Shikimate_DH"/>
    <property type="match status" value="1"/>
</dbReference>
<dbReference type="Pfam" id="PF18317">
    <property type="entry name" value="SDH_C"/>
    <property type="match status" value="1"/>
</dbReference>
<feature type="binding site" evidence="8">
    <location>
        <position position="81"/>
    </location>
    <ligand>
        <name>shikimate</name>
        <dbReference type="ChEBI" id="CHEBI:36208"/>
    </ligand>
</feature>
<dbReference type="Gene3D" id="3.40.50.10860">
    <property type="entry name" value="Leucine Dehydrogenase, chain A, domain 1"/>
    <property type="match status" value="1"/>
</dbReference>
<feature type="binding site" evidence="8">
    <location>
        <position position="243"/>
    </location>
    <ligand>
        <name>shikimate</name>
        <dbReference type="ChEBI" id="CHEBI:36208"/>
    </ligand>
</feature>
<feature type="binding site" evidence="8">
    <location>
        <begin position="34"/>
        <end position="36"/>
    </location>
    <ligand>
        <name>shikimate</name>
        <dbReference type="ChEBI" id="CHEBI:36208"/>
    </ligand>
</feature>
<dbReference type="InterPro" id="IPR046346">
    <property type="entry name" value="Aminoacid_DH-like_N_sf"/>
</dbReference>
<dbReference type="GO" id="GO:0009073">
    <property type="term" value="P:aromatic amino acid family biosynthetic process"/>
    <property type="evidence" value="ECO:0007669"/>
    <property type="project" value="UniProtKB-KW"/>
</dbReference>
<dbReference type="PANTHER" id="PTHR21089">
    <property type="entry name" value="SHIKIMATE DEHYDROGENASE"/>
    <property type="match status" value="1"/>
</dbReference>
<evidence type="ECO:0000256" key="6">
    <source>
        <dbReference type="ARBA" id="ARBA00023141"/>
    </source>
</evidence>
<dbReference type="SUPFAM" id="SSF53223">
    <property type="entry name" value="Aminoacid dehydrogenase-like, N-terminal domain"/>
    <property type="match status" value="1"/>
</dbReference>
<name>A0AA90NK18_9GAMM</name>
<dbReference type="EMBL" id="JASXSV010000002">
    <property type="protein sequence ID" value="MDP0588002.1"/>
    <property type="molecule type" value="Genomic_DNA"/>
</dbReference>
<evidence type="ECO:0000313" key="13">
    <source>
        <dbReference type="Proteomes" id="UP001178148"/>
    </source>
</evidence>
<reference evidence="12 13" key="1">
    <citation type="journal article" date="2023" name="bioRxiv">
        <title>An intranuclear bacterial parasite of deep-sea mussels expresses apoptosis inhibitors acquired from its host.</title>
        <authorList>
            <person name="Gonzalez Porras M.A."/>
            <person name="Assie A."/>
            <person name="Tietjen M."/>
            <person name="Violette M."/>
            <person name="Kleiner M."/>
            <person name="Gruber-Vodicka H."/>
            <person name="Dubilier N."/>
            <person name="Leisch N."/>
        </authorList>
    </citation>
    <scope>NUCLEOTIDE SEQUENCE [LARGE SCALE GENOMIC DNA]</scope>
    <source>
        <strain evidence="12">IAP13</strain>
    </source>
</reference>
<dbReference type="GO" id="GO:0009423">
    <property type="term" value="P:chorismate biosynthetic process"/>
    <property type="evidence" value="ECO:0007669"/>
    <property type="project" value="UniProtKB-UniRule"/>
</dbReference>
<feature type="domain" description="Shikimate dehydrogenase substrate binding N-terminal" evidence="10">
    <location>
        <begin position="26"/>
        <end position="108"/>
    </location>
</feature>
<feature type="binding site" evidence="8">
    <location>
        <position position="241"/>
    </location>
    <ligand>
        <name>NADP(+)</name>
        <dbReference type="ChEBI" id="CHEBI:58349"/>
    </ligand>
</feature>
<feature type="active site" description="Proton acceptor" evidence="8">
    <location>
        <position position="85"/>
    </location>
</feature>
<dbReference type="Pfam" id="PF08501">
    <property type="entry name" value="Shikimate_dh_N"/>
    <property type="match status" value="1"/>
</dbReference>
<evidence type="ECO:0000256" key="7">
    <source>
        <dbReference type="ARBA" id="ARBA00049442"/>
    </source>
</evidence>
<feature type="binding site" evidence="8">
    <location>
        <position position="272"/>
    </location>
    <ligand>
        <name>shikimate</name>
        <dbReference type="ChEBI" id="CHEBI:36208"/>
    </ligand>
</feature>
<dbReference type="GO" id="GO:0005829">
    <property type="term" value="C:cytosol"/>
    <property type="evidence" value="ECO:0007669"/>
    <property type="project" value="TreeGrafter"/>
</dbReference>
<keyword evidence="6 8" id="KW-0057">Aromatic amino acid biosynthesis</keyword>
<evidence type="ECO:0000256" key="1">
    <source>
        <dbReference type="ARBA" id="ARBA00004871"/>
    </source>
</evidence>
<comment type="catalytic activity">
    <reaction evidence="7 8">
        <text>shikimate + NADP(+) = 3-dehydroshikimate + NADPH + H(+)</text>
        <dbReference type="Rhea" id="RHEA:17737"/>
        <dbReference type="ChEBI" id="CHEBI:15378"/>
        <dbReference type="ChEBI" id="CHEBI:16630"/>
        <dbReference type="ChEBI" id="CHEBI:36208"/>
        <dbReference type="ChEBI" id="CHEBI:57783"/>
        <dbReference type="ChEBI" id="CHEBI:58349"/>
        <dbReference type="EC" id="1.1.1.25"/>
    </reaction>
</comment>
<evidence type="ECO:0000256" key="4">
    <source>
        <dbReference type="ARBA" id="ARBA00022857"/>
    </source>
</evidence>
<comment type="similarity">
    <text evidence="8">Belongs to the shikimate dehydrogenase family.</text>
</comment>
<dbReference type="FunFam" id="3.40.50.10860:FF:000006">
    <property type="entry name" value="Shikimate dehydrogenase (NADP(+))"/>
    <property type="match status" value="1"/>
</dbReference>
<feature type="binding site" evidence="8">
    <location>
        <position position="122"/>
    </location>
    <ligand>
        <name>shikimate</name>
        <dbReference type="ChEBI" id="CHEBI:36208"/>
    </ligand>
</feature>
<proteinExistence type="inferred from homology"/>
<dbReference type="GO" id="GO:0050661">
    <property type="term" value="F:NADP binding"/>
    <property type="evidence" value="ECO:0007669"/>
    <property type="project" value="InterPro"/>
</dbReference>
<dbReference type="Proteomes" id="UP001178148">
    <property type="component" value="Unassembled WGS sequence"/>
</dbReference>
<dbReference type="AlphaFoldDB" id="A0AA90NK18"/>
<gene>
    <name evidence="8 12" type="primary">aroE</name>
    <name evidence="12" type="ORF">QS748_01870</name>
</gene>
<feature type="domain" description="SDH C-terminal" evidence="11">
    <location>
        <begin position="265"/>
        <end position="292"/>
    </location>
</feature>
<dbReference type="CDD" id="cd01065">
    <property type="entry name" value="NAD_bind_Shikimate_DH"/>
    <property type="match status" value="1"/>
</dbReference>
<dbReference type="PANTHER" id="PTHR21089:SF1">
    <property type="entry name" value="BIFUNCTIONAL 3-DEHYDROQUINATE DEHYDRATASE_SHIKIMATE DEHYDROGENASE, CHLOROPLASTIC"/>
    <property type="match status" value="1"/>
</dbReference>
<dbReference type="InterPro" id="IPR011342">
    <property type="entry name" value="Shikimate_DH"/>
</dbReference>
<feature type="binding site" evidence="8">
    <location>
        <begin position="171"/>
        <end position="176"/>
    </location>
    <ligand>
        <name>NADP(+)</name>
        <dbReference type="ChEBI" id="CHEBI:58349"/>
    </ligand>
</feature>
<evidence type="ECO:0000256" key="8">
    <source>
        <dbReference type="HAMAP-Rule" id="MF_00222"/>
    </source>
</evidence>
<organism evidence="12 13">
    <name type="scientific">Candidatus Endonucleibacter bathymodioli</name>
    <dbReference type="NCBI Taxonomy" id="539814"/>
    <lineage>
        <taxon>Bacteria</taxon>
        <taxon>Pseudomonadati</taxon>
        <taxon>Pseudomonadota</taxon>
        <taxon>Gammaproteobacteria</taxon>
        <taxon>Oceanospirillales</taxon>
        <taxon>Endozoicomonadaceae</taxon>
        <taxon>Candidatus Endonucleibacter</taxon>
    </lineage>
</organism>